<proteinExistence type="predicted"/>
<dbReference type="EMBL" id="JACJSK010000006">
    <property type="protein sequence ID" value="MBD2543295.1"/>
    <property type="molecule type" value="Genomic_DNA"/>
</dbReference>
<evidence type="ECO:0000313" key="2">
    <source>
        <dbReference type="Proteomes" id="UP000641954"/>
    </source>
</evidence>
<dbReference type="Proteomes" id="UP000641954">
    <property type="component" value="Unassembled WGS sequence"/>
</dbReference>
<dbReference type="RefSeq" id="WP_156331454.1">
    <property type="nucleotide sequence ID" value="NZ_JACJSK010000006.1"/>
</dbReference>
<protein>
    <recommendedName>
        <fullName evidence="3">Transposase</fullName>
    </recommendedName>
</protein>
<comment type="caution">
    <text evidence="1">The sequence shown here is derived from an EMBL/GenBank/DDBJ whole genome shotgun (WGS) entry which is preliminary data.</text>
</comment>
<reference evidence="1 2" key="1">
    <citation type="journal article" date="2020" name="ISME J.">
        <title>Comparative genomics reveals insights into cyanobacterial evolution and habitat adaptation.</title>
        <authorList>
            <person name="Chen M.Y."/>
            <person name="Teng W.K."/>
            <person name="Zhao L."/>
            <person name="Hu C.X."/>
            <person name="Zhou Y.K."/>
            <person name="Han B.P."/>
            <person name="Song L.R."/>
            <person name="Shu W.S."/>
        </authorList>
    </citation>
    <scope>NUCLEOTIDE SEQUENCE [LARGE SCALE GENOMIC DNA]</scope>
    <source>
        <strain evidence="1 2">FACHB-1370</strain>
    </source>
</reference>
<name>A0ABR8E9P9_9CYAN</name>
<keyword evidence="2" id="KW-1185">Reference proteome</keyword>
<sequence length="47" mass="5283">MYSQPVQAEKKEAISIDRAIASFFRLASWDSLSAEILSNSAIKRFCC</sequence>
<organism evidence="1 2">
    <name type="scientific">Planktothricoides raciborskii FACHB-1370</name>
    <dbReference type="NCBI Taxonomy" id="2949576"/>
    <lineage>
        <taxon>Bacteria</taxon>
        <taxon>Bacillati</taxon>
        <taxon>Cyanobacteriota</taxon>
        <taxon>Cyanophyceae</taxon>
        <taxon>Oscillatoriophycideae</taxon>
        <taxon>Oscillatoriales</taxon>
        <taxon>Oscillatoriaceae</taxon>
        <taxon>Planktothricoides</taxon>
    </lineage>
</organism>
<evidence type="ECO:0000313" key="1">
    <source>
        <dbReference type="EMBL" id="MBD2543295.1"/>
    </source>
</evidence>
<evidence type="ECO:0008006" key="3">
    <source>
        <dbReference type="Google" id="ProtNLM"/>
    </source>
</evidence>
<accession>A0ABR8E9P9</accession>
<gene>
    <name evidence="1" type="ORF">H6G72_05395</name>
</gene>